<dbReference type="HOGENOM" id="CLU_2925799_0_0_1"/>
<dbReference type="Proteomes" id="UP000032141">
    <property type="component" value="Chromosome C4"/>
</dbReference>
<sequence>MMERTTDETENTYAVDEFCDVAGIDEAVDKLQESDARSLMTEEARCCAVEMQVVVWCGTRR</sequence>
<protein>
    <submittedName>
        <fullName evidence="1">Uncharacterized protein</fullName>
    </submittedName>
</protein>
<evidence type="ECO:0000313" key="2">
    <source>
        <dbReference type="Proteomes" id="UP000032141"/>
    </source>
</evidence>
<proteinExistence type="predicted"/>
<dbReference type="Gramene" id="Bo4g042400.1">
    <property type="protein sequence ID" value="Bo4g042400.1"/>
    <property type="gene ID" value="Bo4g042400"/>
</dbReference>
<dbReference type="EnsemblPlants" id="Bo4g042400.1">
    <property type="protein sequence ID" value="Bo4g042400.1"/>
    <property type="gene ID" value="Bo4g042400"/>
</dbReference>
<dbReference type="AlphaFoldDB" id="A0A0D3BSC2"/>
<organism evidence="1 2">
    <name type="scientific">Brassica oleracea var. oleracea</name>
    <dbReference type="NCBI Taxonomy" id="109376"/>
    <lineage>
        <taxon>Eukaryota</taxon>
        <taxon>Viridiplantae</taxon>
        <taxon>Streptophyta</taxon>
        <taxon>Embryophyta</taxon>
        <taxon>Tracheophyta</taxon>
        <taxon>Spermatophyta</taxon>
        <taxon>Magnoliopsida</taxon>
        <taxon>eudicotyledons</taxon>
        <taxon>Gunneridae</taxon>
        <taxon>Pentapetalae</taxon>
        <taxon>rosids</taxon>
        <taxon>malvids</taxon>
        <taxon>Brassicales</taxon>
        <taxon>Brassicaceae</taxon>
        <taxon>Brassiceae</taxon>
        <taxon>Brassica</taxon>
    </lineage>
</organism>
<accession>A0A0D3BSC2</accession>
<keyword evidence="2" id="KW-1185">Reference proteome</keyword>
<reference evidence="1 2" key="1">
    <citation type="journal article" date="2014" name="Genome Biol.">
        <title>Transcriptome and methylome profiling reveals relics of genome dominance in the mesopolyploid Brassica oleracea.</title>
        <authorList>
            <person name="Parkin I.A."/>
            <person name="Koh C."/>
            <person name="Tang H."/>
            <person name="Robinson S.J."/>
            <person name="Kagale S."/>
            <person name="Clarke W.E."/>
            <person name="Town C.D."/>
            <person name="Nixon J."/>
            <person name="Krishnakumar V."/>
            <person name="Bidwell S.L."/>
            <person name="Denoeud F."/>
            <person name="Belcram H."/>
            <person name="Links M.G."/>
            <person name="Just J."/>
            <person name="Clarke C."/>
            <person name="Bender T."/>
            <person name="Huebert T."/>
            <person name="Mason A.S."/>
            <person name="Pires J.C."/>
            <person name="Barker G."/>
            <person name="Moore J."/>
            <person name="Walley P.G."/>
            <person name="Manoli S."/>
            <person name="Batley J."/>
            <person name="Edwards D."/>
            <person name="Nelson M.N."/>
            <person name="Wang X."/>
            <person name="Paterson A.H."/>
            <person name="King G."/>
            <person name="Bancroft I."/>
            <person name="Chalhoub B."/>
            <person name="Sharpe A.G."/>
        </authorList>
    </citation>
    <scope>NUCLEOTIDE SEQUENCE</scope>
    <source>
        <strain evidence="1 2">cv. TO1000</strain>
    </source>
</reference>
<evidence type="ECO:0000313" key="1">
    <source>
        <dbReference type="EnsemblPlants" id="Bo4g042400.1"/>
    </source>
</evidence>
<reference evidence="1" key="2">
    <citation type="submission" date="2015-03" db="UniProtKB">
        <authorList>
            <consortium name="EnsemblPlants"/>
        </authorList>
    </citation>
    <scope>IDENTIFICATION</scope>
</reference>
<name>A0A0D3BSC2_BRAOL</name>